<evidence type="ECO:0000313" key="2">
    <source>
        <dbReference type="EMBL" id="EFG26775.1"/>
    </source>
</evidence>
<dbReference type="RefSeq" id="WP_006292758.1">
    <property type="nucleotide sequence ID" value="NZ_GG770225.1"/>
</dbReference>
<feature type="transmembrane region" description="Helical" evidence="1">
    <location>
        <begin position="6"/>
        <end position="28"/>
    </location>
</feature>
<dbReference type="eggNOG" id="COG0762">
    <property type="taxonomic scope" value="Bacteria"/>
</dbReference>
<proteinExistence type="predicted"/>
<gene>
    <name evidence="2" type="ORF">HMPREF9020_00402</name>
</gene>
<evidence type="ECO:0008006" key="4">
    <source>
        <dbReference type="Google" id="ProtNLM"/>
    </source>
</evidence>
<sequence>MLLVTVILRILRIFLSAFLFILTVRMILDWVALLTRWQPGKIMYPLVNAVYTVTEPPLRLMRKIIPPLRMGLVALDLGFMVLYFAVSFLIAILP</sequence>
<dbReference type="HOGENOM" id="CLU_136788_5_0_11"/>
<dbReference type="InterPro" id="IPR003425">
    <property type="entry name" value="CCB3/YggT"/>
</dbReference>
<organism evidence="2 3">
    <name type="scientific">Scardovia inopinata F0304</name>
    <dbReference type="NCBI Taxonomy" id="641146"/>
    <lineage>
        <taxon>Bacteria</taxon>
        <taxon>Bacillati</taxon>
        <taxon>Actinomycetota</taxon>
        <taxon>Actinomycetes</taxon>
        <taxon>Bifidobacteriales</taxon>
        <taxon>Bifidobacteriaceae</taxon>
        <taxon>Scardovia</taxon>
    </lineage>
</organism>
<keyword evidence="1" id="KW-0812">Transmembrane</keyword>
<evidence type="ECO:0000256" key="1">
    <source>
        <dbReference type="SAM" id="Phobius"/>
    </source>
</evidence>
<dbReference type="Proteomes" id="UP000005777">
    <property type="component" value="Unassembled WGS sequence"/>
</dbReference>
<feature type="transmembrane region" description="Helical" evidence="1">
    <location>
        <begin position="68"/>
        <end position="93"/>
    </location>
</feature>
<protein>
    <recommendedName>
        <fullName evidence="4">YggT family protein</fullName>
    </recommendedName>
</protein>
<comment type="caution">
    <text evidence="2">The sequence shown here is derived from an EMBL/GenBank/DDBJ whole genome shotgun (WGS) entry which is preliminary data.</text>
</comment>
<dbReference type="EMBL" id="ADCX01000002">
    <property type="protein sequence ID" value="EFG26775.1"/>
    <property type="molecule type" value="Genomic_DNA"/>
</dbReference>
<dbReference type="Pfam" id="PF02325">
    <property type="entry name" value="CCB3_YggT"/>
    <property type="match status" value="1"/>
</dbReference>
<keyword evidence="1" id="KW-1133">Transmembrane helix</keyword>
<keyword evidence="1" id="KW-0472">Membrane</keyword>
<evidence type="ECO:0000313" key="3">
    <source>
        <dbReference type="Proteomes" id="UP000005777"/>
    </source>
</evidence>
<dbReference type="AlphaFoldDB" id="W5IIW6"/>
<accession>W5IIW6</accession>
<dbReference type="GO" id="GO:0016020">
    <property type="term" value="C:membrane"/>
    <property type="evidence" value="ECO:0007669"/>
    <property type="project" value="InterPro"/>
</dbReference>
<keyword evidence="3" id="KW-1185">Reference proteome</keyword>
<reference evidence="2 3" key="1">
    <citation type="submission" date="2012-01" db="EMBL/GenBank/DDBJ databases">
        <title>The Genome Sequence of Scardovia inopinata F0304.</title>
        <authorList>
            <consortium name="The Broad Institute Genome Sequencing Platform"/>
            <person name="Ward D."/>
            <person name="Earl A."/>
            <person name="Feldgarden M."/>
            <person name="Gevers D."/>
            <person name="Young S."/>
            <person name="Zeng Q."/>
            <person name="Koehrsen M."/>
            <person name="Alvarado L."/>
            <person name="Berlin A.M."/>
            <person name="Borenstein D."/>
            <person name="Chapman S.B."/>
            <person name="Chen Z."/>
            <person name="Engels R."/>
            <person name="Freedman E."/>
            <person name="Gellesch M."/>
            <person name="Goldberg J."/>
            <person name="Griggs A."/>
            <person name="Gujja S."/>
            <person name="Heilman E.R."/>
            <person name="Heiman D.I."/>
            <person name="Hepburn T.A."/>
            <person name="Howarth C."/>
            <person name="Jen D."/>
            <person name="Larson L."/>
            <person name="Mehta T."/>
            <person name="Park D."/>
            <person name="Pearson M."/>
            <person name="Richards J."/>
            <person name="Roberts A."/>
            <person name="Saif S."/>
            <person name="Shea T.D."/>
            <person name="Shenoy N."/>
            <person name="Sisk P."/>
            <person name="Stolte C."/>
            <person name="Sykes S.N."/>
            <person name="Walk T."/>
            <person name="White J."/>
            <person name="Yandava C."/>
            <person name="Izard J."/>
            <person name="Baranova O.V."/>
            <person name="Blanton J.M."/>
            <person name="Tanner A.C."/>
            <person name="Dewhirst F."/>
            <person name="Haas B."/>
            <person name="Nusbaum C."/>
            <person name="Birren B."/>
        </authorList>
    </citation>
    <scope>NUCLEOTIDE SEQUENCE [LARGE SCALE GENOMIC DNA]</scope>
    <source>
        <strain evidence="2 3">F0304</strain>
    </source>
</reference>
<name>W5IIW6_SCAIO</name>